<evidence type="ECO:0000313" key="1">
    <source>
        <dbReference type="EMBL" id="GAH27829.1"/>
    </source>
</evidence>
<proteinExistence type="predicted"/>
<protein>
    <submittedName>
        <fullName evidence="1">Uncharacterized protein</fullName>
    </submittedName>
</protein>
<name>X1FEI8_9ZZZZ</name>
<accession>X1FEI8</accession>
<organism evidence="1">
    <name type="scientific">marine sediment metagenome</name>
    <dbReference type="NCBI Taxonomy" id="412755"/>
    <lineage>
        <taxon>unclassified sequences</taxon>
        <taxon>metagenomes</taxon>
        <taxon>ecological metagenomes</taxon>
    </lineage>
</organism>
<comment type="caution">
    <text evidence="1">The sequence shown here is derived from an EMBL/GenBank/DDBJ whole genome shotgun (WGS) entry which is preliminary data.</text>
</comment>
<dbReference type="AlphaFoldDB" id="X1FEI8"/>
<dbReference type="EMBL" id="BARU01000144">
    <property type="protein sequence ID" value="GAH27829.1"/>
    <property type="molecule type" value="Genomic_DNA"/>
</dbReference>
<sequence length="161" mass="19235">MKTINVVNKKENWIMDKIADEICYIEPKDFKITRSETTDNNADVNYWVTWKTFRPNYPKTKFDMMFFTHLDGYDWEKVILDKSDLIVCMSKHGKEVLLSERVPESKIRICKYFGVSVNKRRKIILGISGRLYNTKRKGEEIILKLPEEIDKDIFSFYFKND</sequence>
<feature type="non-terminal residue" evidence="1">
    <location>
        <position position="161"/>
    </location>
</feature>
<gene>
    <name evidence="1" type="ORF">S03H2_00639</name>
</gene>
<reference evidence="1" key="1">
    <citation type="journal article" date="2014" name="Front. Microbiol.">
        <title>High frequency of phylogenetically diverse reductive dehalogenase-homologous genes in deep subseafloor sedimentary metagenomes.</title>
        <authorList>
            <person name="Kawai M."/>
            <person name="Futagami T."/>
            <person name="Toyoda A."/>
            <person name="Takaki Y."/>
            <person name="Nishi S."/>
            <person name="Hori S."/>
            <person name="Arai W."/>
            <person name="Tsubouchi T."/>
            <person name="Morono Y."/>
            <person name="Uchiyama I."/>
            <person name="Ito T."/>
            <person name="Fujiyama A."/>
            <person name="Inagaki F."/>
            <person name="Takami H."/>
        </authorList>
    </citation>
    <scope>NUCLEOTIDE SEQUENCE</scope>
    <source>
        <strain evidence="1">Expedition CK06-06</strain>
    </source>
</reference>